<evidence type="ECO:0000313" key="3">
    <source>
        <dbReference type="Proteomes" id="UP000240883"/>
    </source>
</evidence>
<dbReference type="AlphaFoldDB" id="A0A2T2N7F0"/>
<evidence type="ECO:0000256" key="1">
    <source>
        <dbReference type="SAM" id="MobiDB-lite"/>
    </source>
</evidence>
<evidence type="ECO:0000313" key="2">
    <source>
        <dbReference type="EMBL" id="PSN61381.1"/>
    </source>
</evidence>
<accession>A0A2T2N7F0</accession>
<feature type="compositionally biased region" description="Basic and acidic residues" evidence="1">
    <location>
        <begin position="32"/>
        <end position="44"/>
    </location>
</feature>
<keyword evidence="3" id="KW-1185">Reference proteome</keyword>
<proteinExistence type="predicted"/>
<name>A0A2T2N7F0_CORCC</name>
<dbReference type="EMBL" id="KZ678144">
    <property type="protein sequence ID" value="PSN61381.1"/>
    <property type="molecule type" value="Genomic_DNA"/>
</dbReference>
<feature type="compositionally biased region" description="Polar residues" evidence="1">
    <location>
        <begin position="45"/>
        <end position="62"/>
    </location>
</feature>
<organism evidence="2 3">
    <name type="scientific">Corynespora cassiicola Philippines</name>
    <dbReference type="NCBI Taxonomy" id="1448308"/>
    <lineage>
        <taxon>Eukaryota</taxon>
        <taxon>Fungi</taxon>
        <taxon>Dikarya</taxon>
        <taxon>Ascomycota</taxon>
        <taxon>Pezizomycotina</taxon>
        <taxon>Dothideomycetes</taxon>
        <taxon>Pleosporomycetidae</taxon>
        <taxon>Pleosporales</taxon>
        <taxon>Corynesporascaceae</taxon>
        <taxon>Corynespora</taxon>
    </lineage>
</organism>
<feature type="region of interest" description="Disordered" evidence="1">
    <location>
        <begin position="1"/>
        <end position="95"/>
    </location>
</feature>
<dbReference type="Proteomes" id="UP000240883">
    <property type="component" value="Unassembled WGS sequence"/>
</dbReference>
<sequence>MGQRGELAGGQASGRPATPHPRPAGPQLMLAKEQREPEKHRDDGSQTQTQPWQHHTAQQRNATCRPVPPIHPSIHPSTLSTHARTPARPYARPYARPPVRSAPLLLGRTTAHIYMQTYIFTPSVLVRTQGPRGRQAAGSDRTPTCCDATQSDSARAMGRQVTTVMQACCIRASARTHAHMAACPPAHRRIPYPADRQ</sequence>
<feature type="compositionally biased region" description="Low complexity" evidence="1">
    <location>
        <begin position="72"/>
        <end position="95"/>
    </location>
</feature>
<reference evidence="2 3" key="1">
    <citation type="journal article" date="2018" name="Front. Microbiol.">
        <title>Genome-Wide Analysis of Corynespora cassiicola Leaf Fall Disease Putative Effectors.</title>
        <authorList>
            <person name="Lopez D."/>
            <person name="Ribeiro S."/>
            <person name="Label P."/>
            <person name="Fumanal B."/>
            <person name="Venisse J.S."/>
            <person name="Kohler A."/>
            <person name="de Oliveira R.R."/>
            <person name="Labutti K."/>
            <person name="Lipzen A."/>
            <person name="Lail K."/>
            <person name="Bauer D."/>
            <person name="Ohm R.A."/>
            <person name="Barry K.W."/>
            <person name="Spatafora J."/>
            <person name="Grigoriev I.V."/>
            <person name="Martin F.M."/>
            <person name="Pujade-Renaud V."/>
        </authorList>
    </citation>
    <scope>NUCLEOTIDE SEQUENCE [LARGE SCALE GENOMIC DNA]</scope>
    <source>
        <strain evidence="2 3">Philippines</strain>
    </source>
</reference>
<protein>
    <submittedName>
        <fullName evidence="2">Uncharacterized protein</fullName>
    </submittedName>
</protein>
<gene>
    <name evidence="2" type="ORF">BS50DRAFT_149632</name>
</gene>